<name>A0ABP8IST1_9BACT</name>
<evidence type="ECO:0000313" key="2">
    <source>
        <dbReference type="EMBL" id="GAA4369477.1"/>
    </source>
</evidence>
<proteinExistence type="predicted"/>
<protein>
    <recommendedName>
        <fullName evidence="4">Septum formation inhibitor Maf</fullName>
    </recommendedName>
</protein>
<reference evidence="3" key="1">
    <citation type="journal article" date="2019" name="Int. J. Syst. Evol. Microbiol.">
        <title>The Global Catalogue of Microorganisms (GCM) 10K type strain sequencing project: providing services to taxonomists for standard genome sequencing and annotation.</title>
        <authorList>
            <consortium name="The Broad Institute Genomics Platform"/>
            <consortium name="The Broad Institute Genome Sequencing Center for Infectious Disease"/>
            <person name="Wu L."/>
            <person name="Ma J."/>
        </authorList>
    </citation>
    <scope>NUCLEOTIDE SEQUENCE [LARGE SCALE GENOMIC DNA]</scope>
    <source>
        <strain evidence="3">JCM 17923</strain>
    </source>
</reference>
<evidence type="ECO:0008006" key="4">
    <source>
        <dbReference type="Google" id="ProtNLM"/>
    </source>
</evidence>
<keyword evidence="1" id="KW-0732">Signal</keyword>
<accession>A0ABP8IST1</accession>
<keyword evidence="3" id="KW-1185">Reference proteome</keyword>
<comment type="caution">
    <text evidence="2">The sequence shown here is derived from an EMBL/GenBank/DDBJ whole genome shotgun (WGS) entry which is preliminary data.</text>
</comment>
<evidence type="ECO:0000313" key="3">
    <source>
        <dbReference type="Proteomes" id="UP001501153"/>
    </source>
</evidence>
<evidence type="ECO:0000256" key="1">
    <source>
        <dbReference type="SAM" id="SignalP"/>
    </source>
</evidence>
<gene>
    <name evidence="2" type="ORF">GCM10023185_43120</name>
</gene>
<organism evidence="2 3">
    <name type="scientific">Hymenobacter saemangeumensis</name>
    <dbReference type="NCBI Taxonomy" id="1084522"/>
    <lineage>
        <taxon>Bacteria</taxon>
        <taxon>Pseudomonadati</taxon>
        <taxon>Bacteroidota</taxon>
        <taxon>Cytophagia</taxon>
        <taxon>Cytophagales</taxon>
        <taxon>Hymenobacteraceae</taxon>
        <taxon>Hymenobacter</taxon>
    </lineage>
</organism>
<dbReference type="EMBL" id="BAABGZ010000081">
    <property type="protein sequence ID" value="GAA4369477.1"/>
    <property type="molecule type" value="Genomic_DNA"/>
</dbReference>
<dbReference type="Proteomes" id="UP001501153">
    <property type="component" value="Unassembled WGS sequence"/>
</dbReference>
<sequence>MLRSSPPLILGLHLLLLLGGANCSSSPTEAPAETTATKAAPLPPEFGAYWFQGKAELTSYDLEQARYGEIHKGEAALIFVTEDFSRRKQVKLDNPAQAPASDKVPVLKLNFEKKFLTGIYPYSILTSTFTPLELGTDPHTLKVSTSVQEWCGHIFTQLNLRKKEYAVSQKSYFESEGDSETTLPLALLEDELWSRLRLNPAGLPTGSLRIVPATAYIRLQHLPLQAEAATATLAAAPASNRFKATGLQVYKLTYTSGRSLAIYFESVFPHRILGWDETYLDKPGAKEPRQLTTRATRKRSLQLDYWRTHNNEHLNWRDSLGLSR</sequence>
<feature type="signal peptide" evidence="1">
    <location>
        <begin position="1"/>
        <end position="23"/>
    </location>
</feature>
<feature type="chain" id="PRO_5046736821" description="Septum formation inhibitor Maf" evidence="1">
    <location>
        <begin position="24"/>
        <end position="324"/>
    </location>
</feature>